<evidence type="ECO:0000256" key="10">
    <source>
        <dbReference type="ARBA" id="ARBA00023136"/>
    </source>
</evidence>
<evidence type="ECO:0000256" key="9">
    <source>
        <dbReference type="ARBA" id="ARBA00023010"/>
    </source>
</evidence>
<evidence type="ECO:0000259" key="13">
    <source>
        <dbReference type="PROSITE" id="PS51196"/>
    </source>
</evidence>
<dbReference type="GO" id="GO:0005886">
    <property type="term" value="C:plasma membrane"/>
    <property type="evidence" value="ECO:0007669"/>
    <property type="project" value="TreeGrafter"/>
</dbReference>
<dbReference type="GO" id="GO:0043952">
    <property type="term" value="P:protein transport by the Sec complex"/>
    <property type="evidence" value="ECO:0007669"/>
    <property type="project" value="TreeGrafter"/>
</dbReference>
<keyword evidence="7" id="KW-0653">Protein transport</keyword>
<dbReference type="SUPFAM" id="SSF52540">
    <property type="entry name" value="P-loop containing nucleoside triphosphate hydrolases"/>
    <property type="match status" value="2"/>
</dbReference>
<dbReference type="SUPFAM" id="SSF81767">
    <property type="entry name" value="Pre-protein crosslinking domain of SecA"/>
    <property type="match status" value="1"/>
</dbReference>
<dbReference type="InterPro" id="IPR014018">
    <property type="entry name" value="SecA_motor_DEAD"/>
</dbReference>
<dbReference type="PROSITE" id="PS51192">
    <property type="entry name" value="HELICASE_ATP_BIND_1"/>
    <property type="match status" value="1"/>
</dbReference>
<dbReference type="GO" id="GO:0017038">
    <property type="term" value="P:protein import"/>
    <property type="evidence" value="ECO:0007669"/>
    <property type="project" value="InterPro"/>
</dbReference>
<dbReference type="Gene3D" id="3.90.1440.10">
    <property type="entry name" value="SecA, preprotein cross-linking domain"/>
    <property type="match status" value="1"/>
</dbReference>
<dbReference type="Pfam" id="PF21090">
    <property type="entry name" value="P-loop_SecA"/>
    <property type="match status" value="2"/>
</dbReference>
<keyword evidence="15" id="KW-1185">Reference proteome</keyword>
<keyword evidence="8" id="KW-1278">Translocase</keyword>
<comment type="caution">
    <text evidence="14">The sequence shown here is derived from an EMBL/GenBank/DDBJ whole genome shotgun (WGS) entry which is preliminary data.</text>
</comment>
<reference evidence="14 15" key="1">
    <citation type="submission" date="2020-04" db="EMBL/GenBank/DDBJ databases">
        <title>Zoogloea sp. G-4-1-14 isolated from soil.</title>
        <authorList>
            <person name="Dahal R.H."/>
        </authorList>
    </citation>
    <scope>NUCLEOTIDE SEQUENCE [LARGE SCALE GENOMIC DNA]</scope>
    <source>
        <strain evidence="14 15">G-4-1-14</strain>
    </source>
</reference>
<dbReference type="EMBL" id="JABBGA010000001">
    <property type="protein sequence ID" value="NML24399.1"/>
    <property type="molecule type" value="Genomic_DNA"/>
</dbReference>
<evidence type="ECO:0008006" key="16">
    <source>
        <dbReference type="Google" id="ProtNLM"/>
    </source>
</evidence>
<keyword evidence="10" id="KW-0472">Membrane</keyword>
<accession>A0A848FZV3</accession>
<proteinExistence type="predicted"/>
<dbReference type="InterPro" id="IPR011130">
    <property type="entry name" value="SecA_preprotein_X-link_dom"/>
</dbReference>
<dbReference type="Gene3D" id="3.40.50.300">
    <property type="entry name" value="P-loop containing nucleotide triphosphate hydrolases"/>
    <property type="match status" value="2"/>
</dbReference>
<evidence type="ECO:0000256" key="2">
    <source>
        <dbReference type="ARBA" id="ARBA00022475"/>
    </source>
</evidence>
<dbReference type="InterPro" id="IPR044722">
    <property type="entry name" value="SecA_SF2_C"/>
</dbReference>
<evidence type="ECO:0000256" key="4">
    <source>
        <dbReference type="ARBA" id="ARBA00022519"/>
    </source>
</evidence>
<evidence type="ECO:0000259" key="12">
    <source>
        <dbReference type="PROSITE" id="PS51194"/>
    </source>
</evidence>
<dbReference type="GO" id="GO:0006886">
    <property type="term" value="P:intracellular protein transport"/>
    <property type="evidence" value="ECO:0007669"/>
    <property type="project" value="InterPro"/>
</dbReference>
<keyword evidence="3" id="KW-0963">Cytoplasm</keyword>
<evidence type="ECO:0000313" key="15">
    <source>
        <dbReference type="Proteomes" id="UP000580043"/>
    </source>
</evidence>
<gene>
    <name evidence="14" type="ORF">HHL15_01455</name>
</gene>
<dbReference type="GO" id="GO:0006605">
    <property type="term" value="P:protein targeting"/>
    <property type="evidence" value="ECO:0007669"/>
    <property type="project" value="InterPro"/>
</dbReference>
<dbReference type="Pfam" id="PF07517">
    <property type="entry name" value="SecA_DEAD"/>
    <property type="match status" value="1"/>
</dbReference>
<dbReference type="InterPro" id="IPR001650">
    <property type="entry name" value="Helicase_C-like"/>
</dbReference>
<dbReference type="RefSeq" id="WP_169144033.1">
    <property type="nucleotide sequence ID" value="NZ_JABBGA010000001.1"/>
</dbReference>
<feature type="domain" description="Helicase ATP-binding" evidence="11">
    <location>
        <begin position="101"/>
        <end position="279"/>
    </location>
</feature>
<evidence type="ECO:0000256" key="6">
    <source>
        <dbReference type="ARBA" id="ARBA00022840"/>
    </source>
</evidence>
<evidence type="ECO:0000256" key="7">
    <source>
        <dbReference type="ARBA" id="ARBA00022927"/>
    </source>
</evidence>
<dbReference type="PRINTS" id="PR00906">
    <property type="entry name" value="SECA"/>
</dbReference>
<keyword evidence="4" id="KW-0997">Cell inner membrane</keyword>
<dbReference type="GO" id="GO:0005524">
    <property type="term" value="F:ATP binding"/>
    <property type="evidence" value="ECO:0007669"/>
    <property type="project" value="UniProtKB-KW"/>
</dbReference>
<dbReference type="InterPro" id="IPR014001">
    <property type="entry name" value="Helicase_ATP-bd"/>
</dbReference>
<feature type="domain" description="Helicase C-terminal" evidence="12">
    <location>
        <begin position="452"/>
        <end position="617"/>
    </location>
</feature>
<keyword evidence="6" id="KW-0067">ATP-binding</keyword>
<protein>
    <recommendedName>
        <fullName evidence="16">Protein translocase subunit SecA</fullName>
    </recommendedName>
</protein>
<dbReference type="InterPro" id="IPR020937">
    <property type="entry name" value="SecA_CS"/>
</dbReference>
<dbReference type="InterPro" id="IPR000185">
    <property type="entry name" value="SecA"/>
</dbReference>
<dbReference type="PANTHER" id="PTHR30612:SF0">
    <property type="entry name" value="CHLOROPLAST PROTEIN-TRANSPORTING ATPASE"/>
    <property type="match status" value="1"/>
</dbReference>
<organism evidence="14 15">
    <name type="scientific">Zoogloea dura</name>
    <dbReference type="NCBI Taxonomy" id="2728840"/>
    <lineage>
        <taxon>Bacteria</taxon>
        <taxon>Pseudomonadati</taxon>
        <taxon>Pseudomonadota</taxon>
        <taxon>Betaproteobacteria</taxon>
        <taxon>Rhodocyclales</taxon>
        <taxon>Zoogloeaceae</taxon>
        <taxon>Zoogloea</taxon>
    </lineage>
</organism>
<dbReference type="FunFam" id="3.40.50.300:FF:000429">
    <property type="entry name" value="Preprotein translocase subunit SecA"/>
    <property type="match status" value="1"/>
</dbReference>
<dbReference type="GO" id="GO:0031522">
    <property type="term" value="C:cell envelope Sec protein transport complex"/>
    <property type="evidence" value="ECO:0007669"/>
    <property type="project" value="TreeGrafter"/>
</dbReference>
<keyword evidence="2" id="KW-1003">Cell membrane</keyword>
<dbReference type="Proteomes" id="UP000580043">
    <property type="component" value="Unassembled WGS sequence"/>
</dbReference>
<evidence type="ECO:0000256" key="8">
    <source>
        <dbReference type="ARBA" id="ARBA00022967"/>
    </source>
</evidence>
<dbReference type="CDD" id="cd18803">
    <property type="entry name" value="SF2_C_secA"/>
    <property type="match status" value="1"/>
</dbReference>
<evidence type="ECO:0000259" key="11">
    <source>
        <dbReference type="PROSITE" id="PS51192"/>
    </source>
</evidence>
<dbReference type="SMART" id="SM00957">
    <property type="entry name" value="SecA_DEAD"/>
    <property type="match status" value="1"/>
</dbReference>
<keyword evidence="9" id="KW-0811">Translocation</keyword>
<keyword evidence="1" id="KW-0813">Transport</keyword>
<dbReference type="AlphaFoldDB" id="A0A848FZV3"/>
<dbReference type="PANTHER" id="PTHR30612">
    <property type="entry name" value="SECA INNER MEMBRANE COMPONENT OF SEC PROTEIN SECRETION SYSTEM"/>
    <property type="match status" value="1"/>
</dbReference>
<dbReference type="InterPro" id="IPR011115">
    <property type="entry name" value="SecA_DEAD"/>
</dbReference>
<evidence type="ECO:0000256" key="1">
    <source>
        <dbReference type="ARBA" id="ARBA00022448"/>
    </source>
</evidence>
<dbReference type="GO" id="GO:0005829">
    <property type="term" value="C:cytosol"/>
    <property type="evidence" value="ECO:0007669"/>
    <property type="project" value="TreeGrafter"/>
</dbReference>
<dbReference type="Pfam" id="PF01043">
    <property type="entry name" value="SecA_PP_bind"/>
    <property type="match status" value="1"/>
</dbReference>
<name>A0A848FZV3_9RHOO</name>
<dbReference type="PROSITE" id="PS51194">
    <property type="entry name" value="HELICASE_CTER"/>
    <property type="match status" value="1"/>
</dbReference>
<evidence type="ECO:0000313" key="14">
    <source>
        <dbReference type="EMBL" id="NML24399.1"/>
    </source>
</evidence>
<sequence length="649" mass="70201">MDLDLSMPGLLWGTSPERLEPPSSPHAWRRAAYRRQLAATRVALGAWRERDDDGFRAALLAVRGPLAREGLRGAPLIEVLAASAEAARRSLGLEVYDTQLLAALIMLDRRLAEMATGEGKTLAAALAASVGALAGLPVHVLTANDYLVARDAQALEPFYAALGLKVACVTGGMGEAERRQAYSAPVCYVTARELVFDYLRDGQRRGFAKNDLQRRVAALEGEGRQARPTLLRGLGMAVLDEADSLLVDEAMMPLILSRAVSDSGARAFLWQAWTLASSLRAGVDFHVDAPARRVELSPAGRRQLGDRASGLGGRWRSPRLREETVTLALLAAQVYRRDEHYVVRDGRVDIVDEHTGRRAPGRIWSRGLHGLIELKEGCRPSPDTETLARITYQRFFPRYLRLCGMSGTLAEARGELRRVYGLDMVRVPTRLPLRRGRGPVRLYVSRHALWQAVGRRVAALRAAGRPVLVGTGSVSESAALSCHLAAAGIPHAVLNASLDADEAERVARAGEAGQITVATNMAGRGTDIPLGPGVAAAGGLHVLCCQFNRSRRIDRQLEGRGARQGDPGSTETWLSADMPALAGKTWVRALVGGGCQDADGRLQLPGAALKLMLELNQWASGRADRRIRQALLQTETEWERGLSFGGPGE</sequence>
<evidence type="ECO:0000256" key="5">
    <source>
        <dbReference type="ARBA" id="ARBA00022741"/>
    </source>
</evidence>
<keyword evidence="5" id="KW-0547">Nucleotide-binding</keyword>
<dbReference type="SMART" id="SM00958">
    <property type="entry name" value="SecA_PP_bind"/>
    <property type="match status" value="1"/>
</dbReference>
<feature type="domain" description="SecA family profile" evidence="13">
    <location>
        <begin position="15"/>
        <end position="602"/>
    </location>
</feature>
<dbReference type="PROSITE" id="PS01312">
    <property type="entry name" value="SECA"/>
    <property type="match status" value="1"/>
</dbReference>
<dbReference type="InterPro" id="IPR036670">
    <property type="entry name" value="SecA_X-link_sf"/>
</dbReference>
<evidence type="ECO:0000256" key="3">
    <source>
        <dbReference type="ARBA" id="ARBA00022490"/>
    </source>
</evidence>
<dbReference type="InterPro" id="IPR027417">
    <property type="entry name" value="P-loop_NTPase"/>
</dbReference>
<dbReference type="PROSITE" id="PS51196">
    <property type="entry name" value="SECA_MOTOR_DEAD"/>
    <property type="match status" value="1"/>
</dbReference>